<evidence type="ECO:0000313" key="1">
    <source>
        <dbReference type="EMBL" id="JAE03958.1"/>
    </source>
</evidence>
<name>A0A0A9F6Q8_ARUDO</name>
<dbReference type="AlphaFoldDB" id="A0A0A9F6Q8"/>
<protein>
    <submittedName>
        <fullName evidence="1">Fgs1</fullName>
    </submittedName>
</protein>
<accession>A0A0A9F6Q8</accession>
<sequence>MSLRSTLFVMLLLLLGAWSTVVVVEQTMTLVMDQD</sequence>
<reference evidence="1" key="1">
    <citation type="submission" date="2014-09" db="EMBL/GenBank/DDBJ databases">
        <authorList>
            <person name="Magalhaes I.L.F."/>
            <person name="Oliveira U."/>
            <person name="Santos F.R."/>
            <person name="Vidigal T.H.D.A."/>
            <person name="Brescovit A.D."/>
            <person name="Santos A.J."/>
        </authorList>
    </citation>
    <scope>NUCLEOTIDE SEQUENCE</scope>
    <source>
        <tissue evidence="1">Shoot tissue taken approximately 20 cm above the soil surface</tissue>
    </source>
</reference>
<proteinExistence type="predicted"/>
<organism evidence="1">
    <name type="scientific">Arundo donax</name>
    <name type="common">Giant reed</name>
    <name type="synonym">Donax arundinaceus</name>
    <dbReference type="NCBI Taxonomy" id="35708"/>
    <lineage>
        <taxon>Eukaryota</taxon>
        <taxon>Viridiplantae</taxon>
        <taxon>Streptophyta</taxon>
        <taxon>Embryophyta</taxon>
        <taxon>Tracheophyta</taxon>
        <taxon>Spermatophyta</taxon>
        <taxon>Magnoliopsida</taxon>
        <taxon>Liliopsida</taxon>
        <taxon>Poales</taxon>
        <taxon>Poaceae</taxon>
        <taxon>PACMAD clade</taxon>
        <taxon>Arundinoideae</taxon>
        <taxon>Arundineae</taxon>
        <taxon>Arundo</taxon>
    </lineage>
</organism>
<reference evidence="1" key="2">
    <citation type="journal article" date="2015" name="Data Brief">
        <title>Shoot transcriptome of the giant reed, Arundo donax.</title>
        <authorList>
            <person name="Barrero R.A."/>
            <person name="Guerrero F.D."/>
            <person name="Moolhuijzen P."/>
            <person name="Goolsby J.A."/>
            <person name="Tidwell J."/>
            <person name="Bellgard S.E."/>
            <person name="Bellgard M.I."/>
        </authorList>
    </citation>
    <scope>NUCLEOTIDE SEQUENCE</scope>
    <source>
        <tissue evidence="1">Shoot tissue taken approximately 20 cm above the soil surface</tissue>
    </source>
</reference>
<dbReference type="EMBL" id="GBRH01193938">
    <property type="protein sequence ID" value="JAE03958.1"/>
    <property type="molecule type" value="Transcribed_RNA"/>
</dbReference>